<dbReference type="OrthoDB" id="7064549at2"/>
<feature type="transmembrane region" description="Helical" evidence="1">
    <location>
        <begin position="140"/>
        <end position="156"/>
    </location>
</feature>
<feature type="transmembrane region" description="Helical" evidence="1">
    <location>
        <begin position="31"/>
        <end position="52"/>
    </location>
</feature>
<reference evidence="2 3" key="1">
    <citation type="submission" date="2019-11" db="EMBL/GenBank/DDBJ databases">
        <authorList>
            <person name="Holert J."/>
        </authorList>
    </citation>
    <scope>NUCLEOTIDE SEQUENCE [LARGE SCALE GENOMIC DNA]</scope>
    <source>
        <strain evidence="2">SB11_3</strain>
    </source>
</reference>
<feature type="transmembrane region" description="Helical" evidence="1">
    <location>
        <begin position="239"/>
        <end position="257"/>
    </location>
</feature>
<gene>
    <name evidence="2" type="ORF">OPDIPICF_00974</name>
</gene>
<accession>A0A5S9PMH5</accession>
<keyword evidence="1" id="KW-0812">Transmembrane</keyword>
<sequence length="297" mass="32677">MNSHQQGMVQATGYTLAFSASSVWLHSLGEAVHPFVLLFGTTLMATVFYNAVGFRHFVKSHRAIINTPFWYACTATCLALLWIVTYYSLILAPPTIALIVVFMVEAIIAACVKRRFITAIATLVALTAIITIFADHALTVYSGLVAAIGGVLAYSYSKLSIQLARRNTLSGMEVLSIRYYCLLLLSLAGSIAFFEFEPSHRAVINENLLITIFILGVFNTIIPNFCSQNAVINIGAERFSFISSFAPALTFALGGLHTGQWDIGIMISVFIAAIILNLDMFTGVMRRLPRLPRIRHQ</sequence>
<protein>
    <recommendedName>
        <fullName evidence="4">EamA domain-containing protein</fullName>
    </recommendedName>
</protein>
<dbReference type="EMBL" id="CACSIO010000012">
    <property type="protein sequence ID" value="CAA0105591.1"/>
    <property type="molecule type" value="Genomic_DNA"/>
</dbReference>
<dbReference type="Proteomes" id="UP000441399">
    <property type="component" value="Unassembled WGS sequence"/>
</dbReference>
<feature type="transmembrane region" description="Helical" evidence="1">
    <location>
        <begin position="263"/>
        <end position="285"/>
    </location>
</feature>
<evidence type="ECO:0008006" key="4">
    <source>
        <dbReference type="Google" id="ProtNLM"/>
    </source>
</evidence>
<feature type="transmembrane region" description="Helical" evidence="1">
    <location>
        <begin position="64"/>
        <end position="84"/>
    </location>
</feature>
<feature type="transmembrane region" description="Helical" evidence="1">
    <location>
        <begin position="116"/>
        <end position="134"/>
    </location>
</feature>
<keyword evidence="1" id="KW-1133">Transmembrane helix</keyword>
<feature type="transmembrane region" description="Helical" evidence="1">
    <location>
        <begin position="90"/>
        <end position="109"/>
    </location>
</feature>
<keyword evidence="1" id="KW-0472">Membrane</keyword>
<evidence type="ECO:0000256" key="1">
    <source>
        <dbReference type="SAM" id="Phobius"/>
    </source>
</evidence>
<keyword evidence="3" id="KW-1185">Reference proteome</keyword>
<name>A0A5S9PMH5_9GAMM</name>
<evidence type="ECO:0000313" key="3">
    <source>
        <dbReference type="Proteomes" id="UP000441399"/>
    </source>
</evidence>
<evidence type="ECO:0000313" key="2">
    <source>
        <dbReference type="EMBL" id="CAA0105591.1"/>
    </source>
</evidence>
<dbReference type="AlphaFoldDB" id="A0A5S9PMH5"/>
<feature type="transmembrane region" description="Helical" evidence="1">
    <location>
        <begin position="208"/>
        <end position="227"/>
    </location>
</feature>
<organism evidence="2 3">
    <name type="scientific">BD1-7 clade bacterium</name>
    <dbReference type="NCBI Taxonomy" id="2029982"/>
    <lineage>
        <taxon>Bacteria</taxon>
        <taxon>Pseudomonadati</taxon>
        <taxon>Pseudomonadota</taxon>
        <taxon>Gammaproteobacteria</taxon>
        <taxon>Cellvibrionales</taxon>
        <taxon>Spongiibacteraceae</taxon>
        <taxon>BD1-7 clade</taxon>
    </lineage>
</organism>
<proteinExistence type="predicted"/>
<feature type="transmembrane region" description="Helical" evidence="1">
    <location>
        <begin position="177"/>
        <end position="196"/>
    </location>
</feature>